<name>A0ABW0HSM5_9BACL</name>
<reference evidence="4" key="1">
    <citation type="journal article" date="2019" name="Int. J. Syst. Evol. Microbiol.">
        <title>The Global Catalogue of Microorganisms (GCM) 10K type strain sequencing project: providing services to taxonomists for standard genome sequencing and annotation.</title>
        <authorList>
            <consortium name="The Broad Institute Genomics Platform"/>
            <consortium name="The Broad Institute Genome Sequencing Center for Infectious Disease"/>
            <person name="Wu L."/>
            <person name="Ma J."/>
        </authorList>
    </citation>
    <scope>NUCLEOTIDE SEQUENCE [LARGE SCALE GENOMIC DNA]</scope>
    <source>
        <strain evidence="4">CGMCC 1.18575</strain>
    </source>
</reference>
<dbReference type="Proteomes" id="UP001596113">
    <property type="component" value="Unassembled WGS sequence"/>
</dbReference>
<dbReference type="GO" id="GO:0016787">
    <property type="term" value="F:hydrolase activity"/>
    <property type="evidence" value="ECO:0007669"/>
    <property type="project" value="UniProtKB-KW"/>
</dbReference>
<evidence type="ECO:0000313" key="4">
    <source>
        <dbReference type="Proteomes" id="UP001596113"/>
    </source>
</evidence>
<proteinExistence type="predicted"/>
<feature type="domain" description="Beta-lactamase-related" evidence="2">
    <location>
        <begin position="9"/>
        <end position="321"/>
    </location>
</feature>
<organism evidence="3 4">
    <name type="scientific">Cohnella soli</name>
    <dbReference type="NCBI Taxonomy" id="425005"/>
    <lineage>
        <taxon>Bacteria</taxon>
        <taxon>Bacillati</taxon>
        <taxon>Bacillota</taxon>
        <taxon>Bacilli</taxon>
        <taxon>Bacillales</taxon>
        <taxon>Paenibacillaceae</taxon>
        <taxon>Cohnella</taxon>
    </lineage>
</organism>
<evidence type="ECO:0000256" key="1">
    <source>
        <dbReference type="ARBA" id="ARBA00022801"/>
    </source>
</evidence>
<dbReference type="RefSeq" id="WP_378134140.1">
    <property type="nucleotide sequence ID" value="NZ_JBHSMI010000025.1"/>
</dbReference>
<dbReference type="SUPFAM" id="SSF56601">
    <property type="entry name" value="beta-lactamase/transpeptidase-like"/>
    <property type="match status" value="1"/>
</dbReference>
<dbReference type="Pfam" id="PF00144">
    <property type="entry name" value="Beta-lactamase"/>
    <property type="match status" value="1"/>
</dbReference>
<dbReference type="PANTHER" id="PTHR43283:SF11">
    <property type="entry name" value="BETA-LACTAMASE-RELATED DOMAIN-CONTAINING PROTEIN"/>
    <property type="match status" value="1"/>
</dbReference>
<protein>
    <submittedName>
        <fullName evidence="3">Serine hydrolase domain-containing protein</fullName>
        <ecNumber evidence="3">3.-.-.-</ecNumber>
    </submittedName>
</protein>
<keyword evidence="1 3" id="KW-0378">Hydrolase</keyword>
<dbReference type="EMBL" id="JBHSMI010000025">
    <property type="protein sequence ID" value="MFC5404143.1"/>
    <property type="molecule type" value="Genomic_DNA"/>
</dbReference>
<dbReference type="PANTHER" id="PTHR43283">
    <property type="entry name" value="BETA-LACTAMASE-RELATED"/>
    <property type="match status" value="1"/>
</dbReference>
<gene>
    <name evidence="3" type="ORF">ACFPOF_15470</name>
</gene>
<accession>A0ABW0HSM5</accession>
<sequence>MSCPYAVVEYVERLMQEKVTPCYSLAVAYRGKTYEAYGGTVLTSDGTKVVAGPDVPFNVGSVTKIITSSLAVKLAEKGLISLDDPVSKYVPAYRYPHTILQLMLHTAGFAPPESLQWPANEQLDSYKQRIYDHPVSEVADRSAVYYTQGYTILMDILEIASGSSLGDLGSRYIFEPMEMSNTTIETSGWMPGTYTLPYDNGNNGPVNELEGLAVTGDSGLYSTAADLLRFGRMLLADGRYEGKQLFSEAAAKLLKREVTNHRFNKTPAMWVKGERDLYGCFGDFMTPSAMGHPGFSGCMLAIDPGFDFVGAFVTNSQKIHADWSYYRKLWNVAISGSDRV</sequence>
<evidence type="ECO:0000259" key="2">
    <source>
        <dbReference type="Pfam" id="PF00144"/>
    </source>
</evidence>
<dbReference type="InterPro" id="IPR001466">
    <property type="entry name" value="Beta-lactam-related"/>
</dbReference>
<evidence type="ECO:0000313" key="3">
    <source>
        <dbReference type="EMBL" id="MFC5404143.1"/>
    </source>
</evidence>
<keyword evidence="4" id="KW-1185">Reference proteome</keyword>
<dbReference type="Gene3D" id="3.40.710.10">
    <property type="entry name" value="DD-peptidase/beta-lactamase superfamily"/>
    <property type="match status" value="1"/>
</dbReference>
<dbReference type="InterPro" id="IPR050789">
    <property type="entry name" value="Diverse_Enzym_Activities"/>
</dbReference>
<dbReference type="InterPro" id="IPR012338">
    <property type="entry name" value="Beta-lactam/transpept-like"/>
</dbReference>
<comment type="caution">
    <text evidence="3">The sequence shown here is derived from an EMBL/GenBank/DDBJ whole genome shotgun (WGS) entry which is preliminary data.</text>
</comment>
<dbReference type="EC" id="3.-.-.-" evidence="3"/>